<protein>
    <submittedName>
        <fullName evidence="2">Uncharacterized protein</fullName>
    </submittedName>
</protein>
<feature type="region of interest" description="Disordered" evidence="1">
    <location>
        <begin position="716"/>
        <end position="735"/>
    </location>
</feature>
<dbReference type="RefSeq" id="XP_007928147.1">
    <property type="nucleotide sequence ID" value="XM_007929956.1"/>
</dbReference>
<dbReference type="KEGG" id="pfj:MYCFIDRAFT_176135"/>
<feature type="compositionally biased region" description="Basic residues" evidence="1">
    <location>
        <begin position="147"/>
        <end position="158"/>
    </location>
</feature>
<name>M3A835_PSEFD</name>
<evidence type="ECO:0000256" key="1">
    <source>
        <dbReference type="SAM" id="MobiDB-lite"/>
    </source>
</evidence>
<accession>M3A835</accession>
<reference evidence="2 3" key="1">
    <citation type="journal article" date="2012" name="PLoS Pathog.">
        <title>Diverse lifestyles and strategies of plant pathogenesis encoded in the genomes of eighteen Dothideomycetes fungi.</title>
        <authorList>
            <person name="Ohm R.A."/>
            <person name="Feau N."/>
            <person name="Henrissat B."/>
            <person name="Schoch C.L."/>
            <person name="Horwitz B.A."/>
            <person name="Barry K.W."/>
            <person name="Condon B.J."/>
            <person name="Copeland A.C."/>
            <person name="Dhillon B."/>
            <person name="Glaser F."/>
            <person name="Hesse C.N."/>
            <person name="Kosti I."/>
            <person name="LaButti K."/>
            <person name="Lindquist E.A."/>
            <person name="Lucas S."/>
            <person name="Salamov A.A."/>
            <person name="Bradshaw R.E."/>
            <person name="Ciuffetti L."/>
            <person name="Hamelin R.C."/>
            <person name="Kema G.H.J."/>
            <person name="Lawrence C."/>
            <person name="Scott J.A."/>
            <person name="Spatafora J.W."/>
            <person name="Turgeon B.G."/>
            <person name="de Wit P.J.G.M."/>
            <person name="Zhong S."/>
            <person name="Goodwin S.B."/>
            <person name="Grigoriev I.V."/>
        </authorList>
    </citation>
    <scope>NUCLEOTIDE SEQUENCE [LARGE SCALE GENOMIC DNA]</scope>
    <source>
        <strain evidence="2 3">CIRAD86</strain>
    </source>
</reference>
<dbReference type="OrthoDB" id="2960909at2759"/>
<organism evidence="2 3">
    <name type="scientific">Pseudocercospora fijiensis (strain CIRAD86)</name>
    <name type="common">Black leaf streak disease fungus</name>
    <name type="synonym">Mycosphaerella fijiensis</name>
    <dbReference type="NCBI Taxonomy" id="383855"/>
    <lineage>
        <taxon>Eukaryota</taxon>
        <taxon>Fungi</taxon>
        <taxon>Dikarya</taxon>
        <taxon>Ascomycota</taxon>
        <taxon>Pezizomycotina</taxon>
        <taxon>Dothideomycetes</taxon>
        <taxon>Dothideomycetidae</taxon>
        <taxon>Mycosphaerellales</taxon>
        <taxon>Mycosphaerellaceae</taxon>
        <taxon>Pseudocercospora</taxon>
    </lineage>
</organism>
<sequence length="735" mass="83457">MSQAERNRKAGSRCKMRKVATTTTLMMTVLASLSSFLSNLVRLVFTWAHFSDLTREYHDARDSRRTVILNNKMHAQGRTHIHGGTLNYIWGIFKRSQGTRTVRVESRPPLLSSTKNATQVSAKGMYLGRPASSLDDVENVKPEQPAKKSRKLSTKSKKKDVGSCSLTKKEIGDNVKSALRLEKYSISKMHFEPDKDLTVMQMQMDMQFFRHFFVDNENLTQPLTFMPSEFNEDTAIVVVEMDRLQAGELLGVSKTLRYLSPKRGKNDSVYQSRGKRWVVRSWSKDNAPEMIETLGKDFEEMQLDEAYGKEECCVSFAESLGYWRLTGKTLKDVDHLIGVTNFIKWTTTSKINSAPVQHAEIRLAKLKFLDLIFIFSTRLGSSYPLNSNIYVSVNTCCLLSRYRRGLISRLQIAKQSADCWTDSSATTRLRRMYLGIPNILHFIKTCGHDTSTGVERAHQPYANSPGTAQYLLETYSFIASLAIANLGTSLVAGLKKNSTRSKSCMPVALTPRPLLNSFIVRLRHDGLLDAQAATTLPTSRRRLWTSEEDLLLKTLRGKGETYRAMGNALERSASAVNGRLTKLGLTTPVKKTRRRVYRKRSQAEYERALELRAAGRTTAEISRILDLNYQTVYQWLQERTHVRLSIEEAGKIRDMRNRGANIARICAALPNHPFNTIQTYVKKLLRAGLVARRIKPWSDEEIQKLEQLRKDGASVEKMVDQLPGRSTRARPSMLF</sequence>
<gene>
    <name evidence="2" type="ORF">MYCFIDRAFT_176135</name>
</gene>
<dbReference type="EMBL" id="KB446560">
    <property type="protein sequence ID" value="EME80751.1"/>
    <property type="molecule type" value="Genomic_DNA"/>
</dbReference>
<dbReference type="VEuPathDB" id="FungiDB:MYCFIDRAFT_176135"/>
<dbReference type="GeneID" id="19333500"/>
<proteinExistence type="predicted"/>
<evidence type="ECO:0000313" key="2">
    <source>
        <dbReference type="EMBL" id="EME80751.1"/>
    </source>
</evidence>
<evidence type="ECO:0000313" key="3">
    <source>
        <dbReference type="Proteomes" id="UP000016932"/>
    </source>
</evidence>
<dbReference type="STRING" id="383855.M3A835"/>
<dbReference type="AlphaFoldDB" id="M3A835"/>
<dbReference type="HOGENOM" id="CLU_377279_0_0_1"/>
<feature type="region of interest" description="Disordered" evidence="1">
    <location>
        <begin position="133"/>
        <end position="159"/>
    </location>
</feature>
<keyword evidence="3" id="KW-1185">Reference proteome</keyword>
<dbReference type="Proteomes" id="UP000016932">
    <property type="component" value="Unassembled WGS sequence"/>
</dbReference>